<organism evidence="2 3">
    <name type="scientific">Paramarasmius palmivorus</name>
    <dbReference type="NCBI Taxonomy" id="297713"/>
    <lineage>
        <taxon>Eukaryota</taxon>
        <taxon>Fungi</taxon>
        <taxon>Dikarya</taxon>
        <taxon>Basidiomycota</taxon>
        <taxon>Agaricomycotina</taxon>
        <taxon>Agaricomycetes</taxon>
        <taxon>Agaricomycetidae</taxon>
        <taxon>Agaricales</taxon>
        <taxon>Marasmiineae</taxon>
        <taxon>Marasmiaceae</taxon>
        <taxon>Paramarasmius</taxon>
    </lineage>
</organism>
<dbReference type="InterPro" id="IPR036537">
    <property type="entry name" value="Adaptor_Cbl_N_dom_sf"/>
</dbReference>
<dbReference type="Gene3D" id="1.20.930.20">
    <property type="entry name" value="Adaptor protein Cbl, N-terminal domain"/>
    <property type="match status" value="1"/>
</dbReference>
<reference evidence="2 3" key="1">
    <citation type="submission" date="2024-01" db="EMBL/GenBank/DDBJ databases">
        <title>A draft genome for a cacao thread blight-causing isolate of Paramarasmius palmivorus.</title>
        <authorList>
            <person name="Baruah I.K."/>
            <person name="Bukari Y."/>
            <person name="Amoako-Attah I."/>
            <person name="Meinhardt L.W."/>
            <person name="Bailey B.A."/>
            <person name="Cohen S.P."/>
        </authorList>
    </citation>
    <scope>NUCLEOTIDE SEQUENCE [LARGE SCALE GENOMIC DNA]</scope>
    <source>
        <strain evidence="2 3">GH-12</strain>
    </source>
</reference>
<dbReference type="CDD" id="cd21037">
    <property type="entry name" value="MLKL_NTD"/>
    <property type="match status" value="1"/>
</dbReference>
<dbReference type="InterPro" id="IPR059179">
    <property type="entry name" value="MLKL-like_MCAfunc"/>
</dbReference>
<protein>
    <submittedName>
        <fullName evidence="2">Uncharacterized protein</fullName>
    </submittedName>
</protein>
<dbReference type="AlphaFoldDB" id="A0AAW0DJU8"/>
<evidence type="ECO:0000256" key="1">
    <source>
        <dbReference type="SAM" id="MobiDB-lite"/>
    </source>
</evidence>
<name>A0AAW0DJU8_9AGAR</name>
<evidence type="ECO:0000313" key="2">
    <source>
        <dbReference type="EMBL" id="KAK7051034.1"/>
    </source>
</evidence>
<proteinExistence type="predicted"/>
<gene>
    <name evidence="2" type="ORF">VNI00_005146</name>
</gene>
<accession>A0AAW0DJU8</accession>
<feature type="region of interest" description="Disordered" evidence="1">
    <location>
        <begin position="455"/>
        <end position="481"/>
    </location>
</feature>
<dbReference type="Proteomes" id="UP001383192">
    <property type="component" value="Unassembled WGS sequence"/>
</dbReference>
<keyword evidence="3" id="KW-1185">Reference proteome</keyword>
<sequence>MGTKTLINTEDWSRLVSVLWSYLSTSGEGEFEPGMLSSLLHQKLLLNPITTLRCPRPVPTTMNVQAANIDPLQLVARFDTLYNSRLSKDRKKLVRSVAKKVVRAIDANSLGRAVEAEKYRLFYCAVEVVLNDLEGSRLGFFRRVFRRGEKGNVKKMKKAYRALQLPGRRRVNAALTTVEHTATAFAIVGEAVPLFAPLKAVAIGLSKVTDLAKTAKGNKEEALRLGKRAEAMKEQIVRSVDAMKNADAESVIRDVDVFEQTLNCVLSKLKEMQHKKRRRIKEFLLAKDRKDDLVQLRTELDDAFQVFLGSNVLNMRIELLARIPREAVVREGVEPVPVLGESVDVTSYNDKLVTSFNSIVDGRTQNPRKKFSFDSPPPSNPTLLLRFYRALSKNINPNNSHQTATTVTFTVNNPMEQPRASCPSPNYPRPRNTQTFEIGDPLIPFSVALEGRLATMSPEEKEEEQKKVGAQSALSKITHAG</sequence>
<dbReference type="EMBL" id="JAYKXP010000014">
    <property type="protein sequence ID" value="KAK7051034.1"/>
    <property type="molecule type" value="Genomic_DNA"/>
</dbReference>
<evidence type="ECO:0000313" key="3">
    <source>
        <dbReference type="Proteomes" id="UP001383192"/>
    </source>
</evidence>
<dbReference type="GO" id="GO:0007166">
    <property type="term" value="P:cell surface receptor signaling pathway"/>
    <property type="evidence" value="ECO:0007669"/>
    <property type="project" value="InterPro"/>
</dbReference>
<comment type="caution">
    <text evidence="2">The sequence shown here is derived from an EMBL/GenBank/DDBJ whole genome shotgun (WGS) entry which is preliminary data.</text>
</comment>